<organism evidence="2 3">
    <name type="scientific">candidate division TA06 bacterium SM23_40</name>
    <dbReference type="NCBI Taxonomy" id="1703774"/>
    <lineage>
        <taxon>Bacteria</taxon>
        <taxon>Bacteria division TA06</taxon>
    </lineage>
</organism>
<keyword evidence="1" id="KW-0732">Signal</keyword>
<proteinExistence type="predicted"/>
<dbReference type="SUPFAM" id="SSF51126">
    <property type="entry name" value="Pectin lyase-like"/>
    <property type="match status" value="1"/>
</dbReference>
<gene>
    <name evidence="2" type="ORF">AMJ82_05945</name>
</gene>
<accession>A0A0S8GBW4</accession>
<comment type="caution">
    <text evidence="2">The sequence shown here is derived from an EMBL/GenBank/DDBJ whole genome shotgun (WGS) entry which is preliminary data.</text>
</comment>
<dbReference type="InterPro" id="IPR012334">
    <property type="entry name" value="Pectin_lyas_fold"/>
</dbReference>
<protein>
    <recommendedName>
        <fullName evidence="4">Right handed beta helix domain-containing protein</fullName>
    </recommendedName>
</protein>
<dbReference type="Gene3D" id="2.160.20.10">
    <property type="entry name" value="Single-stranded right-handed beta-helix, Pectin lyase-like"/>
    <property type="match status" value="1"/>
</dbReference>
<evidence type="ECO:0008006" key="4">
    <source>
        <dbReference type="Google" id="ProtNLM"/>
    </source>
</evidence>
<dbReference type="Proteomes" id="UP000051717">
    <property type="component" value="Unassembled WGS sequence"/>
</dbReference>
<feature type="signal peptide" evidence="1">
    <location>
        <begin position="1"/>
        <end position="22"/>
    </location>
</feature>
<sequence>MRLLATLACAISIVGITATVSAMVWPVPSPQCPTIQAGIDSAAAGDTVLVADGTYTGTANRDLDFSGKAIVVMSENGPEVTIIDCEALGRGFFFHGGEDASSIVKGFTIQNGAVGDG</sequence>
<name>A0A0S8GBW4_UNCT6</name>
<evidence type="ECO:0000313" key="3">
    <source>
        <dbReference type="Proteomes" id="UP000051717"/>
    </source>
</evidence>
<evidence type="ECO:0000256" key="1">
    <source>
        <dbReference type="SAM" id="SignalP"/>
    </source>
</evidence>
<dbReference type="InterPro" id="IPR011050">
    <property type="entry name" value="Pectin_lyase_fold/virulence"/>
</dbReference>
<feature type="chain" id="PRO_5006646840" description="Right handed beta helix domain-containing protein" evidence="1">
    <location>
        <begin position="23"/>
        <end position="117"/>
    </location>
</feature>
<feature type="non-terminal residue" evidence="2">
    <location>
        <position position="117"/>
    </location>
</feature>
<dbReference type="EMBL" id="LJUI01000040">
    <property type="protein sequence ID" value="KPK69324.1"/>
    <property type="molecule type" value="Genomic_DNA"/>
</dbReference>
<evidence type="ECO:0000313" key="2">
    <source>
        <dbReference type="EMBL" id="KPK69324.1"/>
    </source>
</evidence>
<dbReference type="AlphaFoldDB" id="A0A0S8GBW4"/>
<reference evidence="2 3" key="1">
    <citation type="journal article" date="2015" name="Microbiome">
        <title>Genomic resolution of linkages in carbon, nitrogen, and sulfur cycling among widespread estuary sediment bacteria.</title>
        <authorList>
            <person name="Baker B.J."/>
            <person name="Lazar C.S."/>
            <person name="Teske A.P."/>
            <person name="Dick G.J."/>
        </authorList>
    </citation>
    <scope>NUCLEOTIDE SEQUENCE [LARGE SCALE GENOMIC DNA]</scope>
    <source>
        <strain evidence="2">SM23_40</strain>
    </source>
</reference>